<reference evidence="1 5" key="2">
    <citation type="submission" date="2023-03" db="EMBL/GenBank/DDBJ databases">
        <authorList>
            <person name="Shen W."/>
            <person name="Cai J."/>
        </authorList>
    </citation>
    <scope>NUCLEOTIDE SEQUENCE</scope>
    <source>
        <strain evidence="2 5">B516</strain>
        <strain evidence="1">K72-2</strain>
    </source>
</reference>
<gene>
    <name evidence="3" type="ORF">DW084_16675</name>
    <name evidence="1" type="ORF">P7I32_02755</name>
    <name evidence="2" type="ORF">P7I34_15005</name>
</gene>
<organism evidence="3 4">
    <name type="scientific">Enterococcus casseliflavus</name>
    <name type="common">Enterococcus flavescens</name>
    <dbReference type="NCBI Taxonomy" id="37734"/>
    <lineage>
        <taxon>Bacteria</taxon>
        <taxon>Bacillati</taxon>
        <taxon>Bacillota</taxon>
        <taxon>Bacilli</taxon>
        <taxon>Lactobacillales</taxon>
        <taxon>Enterococcaceae</taxon>
        <taxon>Enterococcus</taxon>
    </lineage>
</organism>
<protein>
    <submittedName>
        <fullName evidence="3">Uncharacterized protein</fullName>
    </submittedName>
</protein>
<evidence type="ECO:0000313" key="2">
    <source>
        <dbReference type="EMBL" id="MDT2983980.1"/>
    </source>
</evidence>
<dbReference type="Proteomes" id="UP000286288">
    <property type="component" value="Unassembled WGS sequence"/>
</dbReference>
<dbReference type="RefSeq" id="WP_005230281.1">
    <property type="nucleotide sequence ID" value="NZ_BAAAXK010000007.1"/>
</dbReference>
<accession>A0A1L8SJ63</accession>
<dbReference type="AlphaFoldDB" id="A0A1L8SJ63"/>
<name>A0A1L8SJ63_ENTCA</name>
<evidence type="ECO:0000313" key="5">
    <source>
        <dbReference type="Proteomes" id="UP001253851"/>
    </source>
</evidence>
<dbReference type="GeneID" id="15143725"/>
<dbReference type="EMBL" id="JARQDV010000001">
    <property type="protein sequence ID" value="MDT2963509.1"/>
    <property type="molecule type" value="Genomic_DNA"/>
</dbReference>
<evidence type="ECO:0000313" key="1">
    <source>
        <dbReference type="EMBL" id="MDT2963509.1"/>
    </source>
</evidence>
<dbReference type="Proteomes" id="UP001253851">
    <property type="component" value="Unassembled WGS sequence"/>
</dbReference>
<comment type="caution">
    <text evidence="3">The sequence shown here is derived from an EMBL/GenBank/DDBJ whole genome shotgun (WGS) entry which is preliminary data.</text>
</comment>
<evidence type="ECO:0000313" key="3">
    <source>
        <dbReference type="EMBL" id="RHK04103.1"/>
    </source>
</evidence>
<reference evidence="3 4" key="1">
    <citation type="submission" date="2018-08" db="EMBL/GenBank/DDBJ databases">
        <title>A genome reference for cultivated species of the human gut microbiota.</title>
        <authorList>
            <person name="Zou Y."/>
            <person name="Xue W."/>
            <person name="Luo G."/>
        </authorList>
    </citation>
    <scope>NUCLEOTIDE SEQUENCE [LARGE SCALE GENOMIC DNA]</scope>
    <source>
        <strain evidence="3 4">AF48-16</strain>
    </source>
</reference>
<evidence type="ECO:0000313" key="4">
    <source>
        <dbReference type="Proteomes" id="UP000286288"/>
    </source>
</evidence>
<proteinExistence type="predicted"/>
<dbReference type="EMBL" id="JARQDZ010000011">
    <property type="protein sequence ID" value="MDT2983980.1"/>
    <property type="molecule type" value="Genomic_DNA"/>
</dbReference>
<dbReference type="OrthoDB" id="8704087at2"/>
<sequence>MSNTIYVHIDTTSNAVLTRGLAPQDFNKSIVHQPKNLLLLDPSSDFGEFDGHTGLKVIRGMEDVQLFFQQINKGRVAEEMKWIDFNDYEMVKELTPLEISELLYFGHMKTHLHSPFFYKLQNNFVFFDLKDARSRVYYRYLDEYYRILADRITRIVLEKINDRLSFFKKATPVEKLDFNLLKELRGIMQEGIVFCLTQEQLIDRTYTIPIYLSEDAGLKNTLVNQKELDQIAVLRYSASKKSWSLEIDQEDLAFGFIDKKMS</sequence>
<dbReference type="Proteomes" id="UP001268896">
    <property type="component" value="Unassembled WGS sequence"/>
</dbReference>
<dbReference type="EMBL" id="QRMZ01000030">
    <property type="protein sequence ID" value="RHK04103.1"/>
    <property type="molecule type" value="Genomic_DNA"/>
</dbReference>